<comment type="subcellular location">
    <subcellularLocation>
        <location evidence="1">Nucleus</location>
    </subcellularLocation>
</comment>
<dbReference type="InterPro" id="IPR005559">
    <property type="entry name" value="CG-1_dom"/>
</dbReference>
<feature type="compositionally biased region" description="Polar residues" evidence="4">
    <location>
        <begin position="433"/>
        <end position="445"/>
    </location>
</feature>
<protein>
    <recommendedName>
        <fullName evidence="5">CG-1 domain-containing protein</fullName>
    </recommendedName>
</protein>
<reference evidence="6 7" key="1">
    <citation type="submission" date="2024-02" db="EMBL/GenBank/DDBJ databases">
        <authorList>
            <person name="Vignale AGUSTIN F."/>
            <person name="Sosa J E."/>
            <person name="Modenutti C."/>
        </authorList>
    </citation>
    <scope>NUCLEOTIDE SEQUENCE [LARGE SCALE GENOMIC DNA]</scope>
</reference>
<evidence type="ECO:0000256" key="3">
    <source>
        <dbReference type="ARBA" id="ARBA00023242"/>
    </source>
</evidence>
<keyword evidence="2" id="KW-0804">Transcription</keyword>
<dbReference type="PANTHER" id="PTHR23335">
    <property type="entry name" value="CALMODULIN-BINDING TRANSCRIPTION ACTIVATOR CAMTA"/>
    <property type="match status" value="1"/>
</dbReference>
<accession>A0ABC8QXQ2</accession>
<dbReference type="PANTHER" id="PTHR23335:SF1">
    <property type="entry name" value="CALMODULIN-BINDING TRANSCRIPTION ACTIVATOR, ISOFORM F"/>
    <property type="match status" value="1"/>
</dbReference>
<evidence type="ECO:0000256" key="4">
    <source>
        <dbReference type="SAM" id="MobiDB-lite"/>
    </source>
</evidence>
<gene>
    <name evidence="6" type="ORF">ILEXP_LOCUS4300</name>
</gene>
<feature type="compositionally biased region" description="Polar residues" evidence="4">
    <location>
        <begin position="163"/>
        <end position="173"/>
    </location>
</feature>
<name>A0ABC8QXQ2_9AQUA</name>
<organism evidence="6 7">
    <name type="scientific">Ilex paraguariensis</name>
    <name type="common">yerba mate</name>
    <dbReference type="NCBI Taxonomy" id="185542"/>
    <lineage>
        <taxon>Eukaryota</taxon>
        <taxon>Viridiplantae</taxon>
        <taxon>Streptophyta</taxon>
        <taxon>Embryophyta</taxon>
        <taxon>Tracheophyta</taxon>
        <taxon>Spermatophyta</taxon>
        <taxon>Magnoliopsida</taxon>
        <taxon>eudicotyledons</taxon>
        <taxon>Gunneridae</taxon>
        <taxon>Pentapetalae</taxon>
        <taxon>asterids</taxon>
        <taxon>campanulids</taxon>
        <taxon>Aquifoliales</taxon>
        <taxon>Aquifoliaceae</taxon>
        <taxon>Ilex</taxon>
    </lineage>
</organism>
<dbReference type="EMBL" id="CAUOFW020000814">
    <property type="protein sequence ID" value="CAK9137275.1"/>
    <property type="molecule type" value="Genomic_DNA"/>
</dbReference>
<feature type="region of interest" description="Disordered" evidence="4">
    <location>
        <begin position="432"/>
        <end position="501"/>
    </location>
</feature>
<feature type="domain" description="CG-1" evidence="5">
    <location>
        <begin position="10"/>
        <end position="142"/>
    </location>
</feature>
<keyword evidence="7" id="KW-1185">Reference proteome</keyword>
<dbReference type="GO" id="GO:0005634">
    <property type="term" value="C:nucleus"/>
    <property type="evidence" value="ECO:0007669"/>
    <property type="project" value="UniProtKB-SubCell"/>
</dbReference>
<evidence type="ECO:0000259" key="5">
    <source>
        <dbReference type="PROSITE" id="PS51437"/>
    </source>
</evidence>
<feature type="region of interest" description="Disordered" evidence="4">
    <location>
        <begin position="157"/>
        <end position="189"/>
    </location>
</feature>
<evidence type="ECO:0000256" key="1">
    <source>
        <dbReference type="ARBA" id="ARBA00004123"/>
    </source>
</evidence>
<comment type="caution">
    <text evidence="6">The sequence shown here is derived from an EMBL/GenBank/DDBJ whole genome shotgun (WGS) entry which is preliminary data.</text>
</comment>
<evidence type="ECO:0000256" key="2">
    <source>
        <dbReference type="ARBA" id="ARBA00023163"/>
    </source>
</evidence>
<evidence type="ECO:0000313" key="6">
    <source>
        <dbReference type="EMBL" id="CAK9137275.1"/>
    </source>
</evidence>
<sequence length="545" mass="60533">MLFYVSGYNISDLVEEAQNRWLKPAEVLFILQKYEDHQLAHEPPQKPASKLLIRCGSLFLFNKRVLRFFRKDGHSWRRKKDGRTVGEAHERLKVGNVEALNCYYAHGEQNPNFQRRSYWMLDPAYEHIVLVHYRDINVGRYNAGSSSQLSAGSSSLCQSPSSFTSQHPGSTAVVSEYPEPSQYLSSPGSVEVSSESVITSTANCLEITERTGEVDNSSSEQELGKALRKLEEQLSLNDDSLKEMDPFYSENENSNDSDYVGQDQFYIRSAGMQDDSISPVPQQYSDDIAEHNHQPLGDGFAVETKETSGWKEMLTGCLSSTGVESQVMHAYTSDVKGLLLPPPRRELENHHWLTSGIHNARKSFMLLPQDVEGFEFPAYSSAINAYGANPDYYSSLFDKGQIAGSLEADSSLTIAPKQKFMIRDVCPEWGYASESTKSHTQQQSLHKTHQQPPHQTPPRGTPPEFSLSLFTKLSHGLPQSTEGPSELTSPPPPSSISHSDRSSLLGRISLRSTPDPICPLSLAYVLLSLASVLSPLDIIGVIGVV</sequence>
<dbReference type="PROSITE" id="PS51437">
    <property type="entry name" value="CG_1"/>
    <property type="match status" value="1"/>
</dbReference>
<keyword evidence="3" id="KW-0539">Nucleus</keyword>
<dbReference type="AlphaFoldDB" id="A0ABC8QXQ2"/>
<proteinExistence type="predicted"/>
<dbReference type="Proteomes" id="UP001642360">
    <property type="component" value="Unassembled WGS sequence"/>
</dbReference>
<dbReference type="SMART" id="SM01076">
    <property type="entry name" value="CG-1"/>
    <property type="match status" value="1"/>
</dbReference>
<evidence type="ECO:0000313" key="7">
    <source>
        <dbReference type="Proteomes" id="UP001642360"/>
    </source>
</evidence>
<dbReference type="Pfam" id="PF03859">
    <property type="entry name" value="CG-1"/>
    <property type="match status" value="1"/>
</dbReference>